<name>M7XQW7_9BACT</name>
<evidence type="ECO:0000313" key="1">
    <source>
        <dbReference type="EMBL" id="EMS30937.1"/>
    </source>
</evidence>
<dbReference type="EMBL" id="AMZY02000026">
    <property type="protein sequence ID" value="EMS30937.1"/>
    <property type="molecule type" value="Genomic_DNA"/>
</dbReference>
<reference evidence="1" key="1">
    <citation type="submission" date="2013-01" db="EMBL/GenBank/DDBJ databases">
        <title>Genome assembly of Mariniradius saccharolyticus AK6.</title>
        <authorList>
            <person name="Vaidya B."/>
            <person name="Khatri I."/>
            <person name="Tanuku N.R.S."/>
            <person name="Subramanian S."/>
            <person name="Pinnaka A."/>
        </authorList>
    </citation>
    <scope>NUCLEOTIDE SEQUENCE [LARGE SCALE GENOMIC DNA]</scope>
    <source>
        <strain evidence="1">AK6</strain>
    </source>
</reference>
<organism evidence="1 2">
    <name type="scientific">Mariniradius saccharolyticus AK6</name>
    <dbReference type="NCBI Taxonomy" id="1239962"/>
    <lineage>
        <taxon>Bacteria</taxon>
        <taxon>Pseudomonadati</taxon>
        <taxon>Bacteroidota</taxon>
        <taxon>Cytophagia</taxon>
        <taxon>Cytophagales</taxon>
        <taxon>Cyclobacteriaceae</taxon>
        <taxon>Mariniradius</taxon>
    </lineage>
</organism>
<dbReference type="InParanoid" id="M7XQW7"/>
<comment type="caution">
    <text evidence="1">The sequence shown here is derived from an EMBL/GenBank/DDBJ whole genome shotgun (WGS) entry which is preliminary data.</text>
</comment>
<evidence type="ECO:0000313" key="2">
    <source>
        <dbReference type="Proteomes" id="UP000010953"/>
    </source>
</evidence>
<dbReference type="STRING" id="1239962.C943_02725"/>
<gene>
    <name evidence="1" type="ORF">C943_02725</name>
</gene>
<protein>
    <submittedName>
        <fullName evidence="1">Uncharacterized protein</fullName>
    </submittedName>
</protein>
<proteinExistence type="predicted"/>
<dbReference type="AlphaFoldDB" id="M7XQW7"/>
<keyword evidence="2" id="KW-1185">Reference proteome</keyword>
<accession>M7XQW7</accession>
<sequence>MTQGDVYLRHVHGDFRLGQEDAMGFLVKRTDWGKVEVLPGFFRFSLFGTRRAKAYDSEDKSKDRFHGKSNLGK</sequence>
<dbReference type="Proteomes" id="UP000010953">
    <property type="component" value="Unassembled WGS sequence"/>
</dbReference>